<proteinExistence type="predicted"/>
<protein>
    <recommendedName>
        <fullName evidence="4">General secretion pathway GspH domain-containing protein</fullName>
    </recommendedName>
</protein>
<dbReference type="Proteomes" id="UP000177573">
    <property type="component" value="Unassembled WGS sequence"/>
</dbReference>
<sequence>MHKMTAHYPKSCGKLTARPVLAGFVAMELVLVIGMVVIIAALGTAPVLFFKKTNALNTAALTSMSLLKDARVRALSSMGGVAHGVHFADESATLFSGDTFNGGAVDNEVTSFGTFVETSRSLNGGGDEVVFTRLTGETEEYGTITFRLKSDVAKTKVLYVGQMGTIKTD</sequence>
<organism evidence="2 3">
    <name type="scientific">Candidatus Lloydbacteria bacterium RIFCSPLOWO2_02_FULL_51_11</name>
    <dbReference type="NCBI Taxonomy" id="1798667"/>
    <lineage>
        <taxon>Bacteria</taxon>
        <taxon>Candidatus Lloydiibacteriota</taxon>
    </lineage>
</organism>
<accession>A0A1G2DNC5</accession>
<gene>
    <name evidence="2" type="ORF">A3J08_01790</name>
</gene>
<dbReference type="AlphaFoldDB" id="A0A1G2DNC5"/>
<evidence type="ECO:0000313" key="3">
    <source>
        <dbReference type="Proteomes" id="UP000177573"/>
    </source>
</evidence>
<evidence type="ECO:0000256" key="1">
    <source>
        <dbReference type="SAM" id="Phobius"/>
    </source>
</evidence>
<comment type="caution">
    <text evidence="2">The sequence shown here is derived from an EMBL/GenBank/DDBJ whole genome shotgun (WGS) entry which is preliminary data.</text>
</comment>
<feature type="transmembrane region" description="Helical" evidence="1">
    <location>
        <begin position="20"/>
        <end position="42"/>
    </location>
</feature>
<reference evidence="2 3" key="1">
    <citation type="journal article" date="2016" name="Nat. Commun.">
        <title>Thousands of microbial genomes shed light on interconnected biogeochemical processes in an aquifer system.</title>
        <authorList>
            <person name="Anantharaman K."/>
            <person name="Brown C.T."/>
            <person name="Hug L.A."/>
            <person name="Sharon I."/>
            <person name="Castelle C.J."/>
            <person name="Probst A.J."/>
            <person name="Thomas B.C."/>
            <person name="Singh A."/>
            <person name="Wilkins M.J."/>
            <person name="Karaoz U."/>
            <person name="Brodie E.L."/>
            <person name="Williams K.H."/>
            <person name="Hubbard S.S."/>
            <person name="Banfield J.F."/>
        </authorList>
    </citation>
    <scope>NUCLEOTIDE SEQUENCE [LARGE SCALE GENOMIC DNA]</scope>
</reference>
<evidence type="ECO:0000313" key="2">
    <source>
        <dbReference type="EMBL" id="OGZ15056.1"/>
    </source>
</evidence>
<dbReference type="STRING" id="1798667.A3J08_01790"/>
<name>A0A1G2DNC5_9BACT</name>
<evidence type="ECO:0008006" key="4">
    <source>
        <dbReference type="Google" id="ProtNLM"/>
    </source>
</evidence>
<keyword evidence="1" id="KW-1133">Transmembrane helix</keyword>
<keyword evidence="1" id="KW-0472">Membrane</keyword>
<dbReference type="EMBL" id="MHLR01000018">
    <property type="protein sequence ID" value="OGZ15056.1"/>
    <property type="molecule type" value="Genomic_DNA"/>
</dbReference>
<keyword evidence="1" id="KW-0812">Transmembrane</keyword>